<dbReference type="AlphaFoldDB" id="A0A3N3ZNG9"/>
<feature type="domain" description="Saccharopine dehydrogenase NADP binding" evidence="1">
    <location>
        <begin position="9"/>
        <end position="105"/>
    </location>
</feature>
<dbReference type="EMBL" id="RKMF01000013">
    <property type="protein sequence ID" value="ROZ62361.1"/>
    <property type="molecule type" value="Genomic_DNA"/>
</dbReference>
<evidence type="ECO:0000313" key="2">
    <source>
        <dbReference type="EMBL" id="ROZ62361.1"/>
    </source>
</evidence>
<dbReference type="Pfam" id="PF03435">
    <property type="entry name" value="Sacchrp_dh_NADP"/>
    <property type="match status" value="1"/>
</dbReference>
<accession>A0A3N3ZNG9</accession>
<dbReference type="OrthoDB" id="4369409at2"/>
<reference evidence="2 3" key="1">
    <citation type="submission" date="2018-10" db="EMBL/GenBank/DDBJ databases">
        <title>Kocuria sp. M5W7-7, whole genome shotgun sequence.</title>
        <authorList>
            <person name="Tuo L."/>
        </authorList>
    </citation>
    <scope>NUCLEOTIDE SEQUENCE [LARGE SCALE GENOMIC DNA]</scope>
    <source>
        <strain evidence="2 3">M5W7-7</strain>
    </source>
</reference>
<dbReference type="Gene3D" id="3.40.50.720">
    <property type="entry name" value="NAD(P)-binding Rossmann-like Domain"/>
    <property type="match status" value="1"/>
</dbReference>
<dbReference type="PANTHER" id="PTHR43781">
    <property type="entry name" value="SACCHAROPINE DEHYDROGENASE"/>
    <property type="match status" value="1"/>
</dbReference>
<dbReference type="InterPro" id="IPR005097">
    <property type="entry name" value="Sacchrp_dh_NADP-bd"/>
</dbReference>
<gene>
    <name evidence="2" type="ORF">EDL96_10630</name>
</gene>
<proteinExistence type="predicted"/>
<dbReference type="PANTHER" id="PTHR43781:SF1">
    <property type="entry name" value="SACCHAROPINE DEHYDROGENASE"/>
    <property type="match status" value="1"/>
</dbReference>
<keyword evidence="3" id="KW-1185">Reference proteome</keyword>
<evidence type="ECO:0000313" key="3">
    <source>
        <dbReference type="Proteomes" id="UP000270616"/>
    </source>
</evidence>
<dbReference type="InterPro" id="IPR036291">
    <property type="entry name" value="NAD(P)-bd_dom_sf"/>
</dbReference>
<organism evidence="2 3">
    <name type="scientific">Kocuria soli</name>
    <dbReference type="NCBI Taxonomy" id="2485125"/>
    <lineage>
        <taxon>Bacteria</taxon>
        <taxon>Bacillati</taxon>
        <taxon>Actinomycetota</taxon>
        <taxon>Actinomycetes</taxon>
        <taxon>Micrococcales</taxon>
        <taxon>Micrococcaceae</taxon>
        <taxon>Kocuria</taxon>
    </lineage>
</organism>
<comment type="caution">
    <text evidence="2">The sequence shown here is derived from an EMBL/GenBank/DDBJ whole genome shotgun (WGS) entry which is preliminary data.</text>
</comment>
<dbReference type="SUPFAM" id="SSF51735">
    <property type="entry name" value="NAD(P)-binding Rossmann-fold domains"/>
    <property type="match status" value="1"/>
</dbReference>
<protein>
    <submittedName>
        <fullName evidence="2">Ubiquinone biosynthesis protein UbiD</fullName>
    </submittedName>
</protein>
<keyword evidence="2" id="KW-0830">Ubiquinone</keyword>
<evidence type="ECO:0000259" key="1">
    <source>
        <dbReference type="Pfam" id="PF03435"/>
    </source>
</evidence>
<name>A0A3N3ZNG9_9MICC</name>
<sequence length="370" mass="38580">MDTSANRRIILLGATGYTGGLVAQELVDQGARPVLAGRDAGRLQDLATQLGGLETAVADAGDPDSLQPLMGPGDVVISTVGPFERFGHHVAETAARAGSHYLDSTGEVGFVQGLVDNLDGTAKASGSTMLPAFGFDYVPGLLAGALAARDAGPEIDTLRIGYFHIGPMNPLVDLSAGTRQTLLDAGGTRMPMWRNGTSVQVRPGSASATFTVAGQRRRAVRLSGTEVVFLPRGVPGLRTVDVYNGWFPARPAQALMAASGVTAKLPRVPGALADKVKGRIVGHGGPDAQRRERQRMGVVAVALASDGTELAEVHLEGPNTYTLTGRLLAWGARELAADTFPHGVWSPVEAFGLQRLSDGAAQLGLTRVDH</sequence>
<dbReference type="Proteomes" id="UP000270616">
    <property type="component" value="Unassembled WGS sequence"/>
</dbReference>
<dbReference type="RefSeq" id="WP_123825918.1">
    <property type="nucleotide sequence ID" value="NZ_RKMF01000013.1"/>
</dbReference>